<reference evidence="1" key="1">
    <citation type="submission" date="2023-03" db="EMBL/GenBank/DDBJ databases">
        <title>Massive genome expansion in bonnet fungi (Mycena s.s.) driven by repeated elements and novel gene families across ecological guilds.</title>
        <authorList>
            <consortium name="Lawrence Berkeley National Laboratory"/>
            <person name="Harder C.B."/>
            <person name="Miyauchi S."/>
            <person name="Viragh M."/>
            <person name="Kuo A."/>
            <person name="Thoen E."/>
            <person name="Andreopoulos B."/>
            <person name="Lu D."/>
            <person name="Skrede I."/>
            <person name="Drula E."/>
            <person name="Henrissat B."/>
            <person name="Morin E."/>
            <person name="Kohler A."/>
            <person name="Barry K."/>
            <person name="LaButti K."/>
            <person name="Morin E."/>
            <person name="Salamov A."/>
            <person name="Lipzen A."/>
            <person name="Mereny Z."/>
            <person name="Hegedus B."/>
            <person name="Baldrian P."/>
            <person name="Stursova M."/>
            <person name="Weitz H."/>
            <person name="Taylor A."/>
            <person name="Grigoriev I.V."/>
            <person name="Nagy L.G."/>
            <person name="Martin F."/>
            <person name="Kauserud H."/>
        </authorList>
    </citation>
    <scope>NUCLEOTIDE SEQUENCE</scope>
    <source>
        <strain evidence="1">CBHHK182m</strain>
    </source>
</reference>
<name>A0AAD7K8I4_9AGAR</name>
<evidence type="ECO:0000313" key="2">
    <source>
        <dbReference type="Proteomes" id="UP001215598"/>
    </source>
</evidence>
<accession>A0AAD7K8I4</accession>
<dbReference type="EMBL" id="JARKIB010000006">
    <property type="protein sequence ID" value="KAJ7779272.1"/>
    <property type="molecule type" value="Genomic_DNA"/>
</dbReference>
<comment type="caution">
    <text evidence="1">The sequence shown here is derived from an EMBL/GenBank/DDBJ whole genome shotgun (WGS) entry which is preliminary data.</text>
</comment>
<keyword evidence="2" id="KW-1185">Reference proteome</keyword>
<dbReference type="AlphaFoldDB" id="A0AAD7K8I4"/>
<evidence type="ECO:0000313" key="1">
    <source>
        <dbReference type="EMBL" id="KAJ7779272.1"/>
    </source>
</evidence>
<gene>
    <name evidence="1" type="ORF">B0H16DRAFT_810065</name>
</gene>
<organism evidence="1 2">
    <name type="scientific">Mycena metata</name>
    <dbReference type="NCBI Taxonomy" id="1033252"/>
    <lineage>
        <taxon>Eukaryota</taxon>
        <taxon>Fungi</taxon>
        <taxon>Dikarya</taxon>
        <taxon>Basidiomycota</taxon>
        <taxon>Agaricomycotina</taxon>
        <taxon>Agaricomycetes</taxon>
        <taxon>Agaricomycetidae</taxon>
        <taxon>Agaricales</taxon>
        <taxon>Marasmiineae</taxon>
        <taxon>Mycenaceae</taxon>
        <taxon>Mycena</taxon>
    </lineage>
</organism>
<sequence>MYHPQLNRISSPPPFQFNLTPDPITIPSEYSAYVGFKHRLWVTWHLRRYLGAGWSLGQEKLDLWLWEDEDEQYLEGFALSRSGLTAITARDWASACSAFEVHLSQSTTFVNPLAHLTCQNRLRFIVWLNLTKYGKLSELIGTWGNFLSLPFLVEVCQRCKISRFLENWLETMREVYPLEDLQLIPWECPCECFAELLRSLLLGAQAPRVNLPKTSPIFRALYRLVAPTWPLTLWMAFRASNNIHIPKFLDILQDPVHRDVILNDSDEHDPFLHWETWADYAVEIDLTTWLQIRNTVCKRARCAFHRDVRVAAACLIFSPSPESAFSQLVLEKLGISVYPFDIVTLVVSKHYEPRSNYAQFASKEFWTSQNLENWIETRRLDFCHAVWQTSHLGVLERLSIILNTLQNQAWAPQVRCFISFALRTNSN</sequence>
<proteinExistence type="predicted"/>
<dbReference type="Proteomes" id="UP001215598">
    <property type="component" value="Unassembled WGS sequence"/>
</dbReference>
<protein>
    <submittedName>
        <fullName evidence="1">Uncharacterized protein</fullName>
    </submittedName>
</protein>